<dbReference type="PROSITE" id="PS50949">
    <property type="entry name" value="HTH_GNTR"/>
    <property type="match status" value="1"/>
</dbReference>
<dbReference type="InterPro" id="IPR015421">
    <property type="entry name" value="PyrdxlP-dep_Trfase_major"/>
</dbReference>
<dbReference type="InterPro" id="IPR004839">
    <property type="entry name" value="Aminotransferase_I/II_large"/>
</dbReference>
<dbReference type="PRINTS" id="PR00035">
    <property type="entry name" value="HTHGNTR"/>
</dbReference>
<dbReference type="InterPro" id="IPR051446">
    <property type="entry name" value="HTH_trans_reg/aminotransferase"/>
</dbReference>
<comment type="similarity">
    <text evidence="1">In the C-terminal section; belongs to the class-I pyridoxal-phosphate-dependent aminotransferase family.</text>
</comment>
<keyword evidence="5" id="KW-0804">Transcription</keyword>
<dbReference type="CDD" id="cd00609">
    <property type="entry name" value="AAT_like"/>
    <property type="match status" value="1"/>
</dbReference>
<dbReference type="RefSeq" id="WP_159457969.1">
    <property type="nucleotide sequence ID" value="NZ_FWFG01000038.1"/>
</dbReference>
<dbReference type="PANTHER" id="PTHR46577:SF1">
    <property type="entry name" value="HTH-TYPE TRANSCRIPTIONAL REGULATORY PROTEIN GABR"/>
    <property type="match status" value="1"/>
</dbReference>
<organism evidence="8 9">
    <name type="scientific">Brachybacterium nesterenkovii</name>
    <dbReference type="NCBI Taxonomy" id="47847"/>
    <lineage>
        <taxon>Bacteria</taxon>
        <taxon>Bacillati</taxon>
        <taxon>Actinomycetota</taxon>
        <taxon>Actinomycetes</taxon>
        <taxon>Micrococcales</taxon>
        <taxon>Dermabacteraceae</taxon>
        <taxon>Brachybacterium</taxon>
    </lineage>
</organism>
<dbReference type="InterPro" id="IPR036388">
    <property type="entry name" value="WH-like_DNA-bd_sf"/>
</dbReference>
<evidence type="ECO:0000313" key="9">
    <source>
        <dbReference type="Proteomes" id="UP000195981"/>
    </source>
</evidence>
<keyword evidence="4" id="KW-0238">DNA-binding</keyword>
<evidence type="ECO:0000313" key="8">
    <source>
        <dbReference type="EMBL" id="SLM89845.1"/>
    </source>
</evidence>
<keyword evidence="9" id="KW-1185">Reference proteome</keyword>
<evidence type="ECO:0000256" key="6">
    <source>
        <dbReference type="SAM" id="MobiDB-lite"/>
    </source>
</evidence>
<protein>
    <submittedName>
        <fullName evidence="8">Predicted transcriptional regulator of pyridoxine metabolism</fullName>
    </submittedName>
</protein>
<dbReference type="Pfam" id="PF00392">
    <property type="entry name" value="GntR"/>
    <property type="match status" value="1"/>
</dbReference>
<dbReference type="SUPFAM" id="SSF46785">
    <property type="entry name" value="Winged helix' DNA-binding domain"/>
    <property type="match status" value="1"/>
</dbReference>
<feature type="region of interest" description="Disordered" evidence="6">
    <location>
        <begin position="1"/>
        <end position="22"/>
    </location>
</feature>
<dbReference type="SMART" id="SM00345">
    <property type="entry name" value="HTH_GNTR"/>
    <property type="match status" value="1"/>
</dbReference>
<dbReference type="AlphaFoldDB" id="A0A1X6WWF4"/>
<evidence type="ECO:0000256" key="4">
    <source>
        <dbReference type="ARBA" id="ARBA00023125"/>
    </source>
</evidence>
<dbReference type="SUPFAM" id="SSF53383">
    <property type="entry name" value="PLP-dependent transferases"/>
    <property type="match status" value="1"/>
</dbReference>
<dbReference type="EMBL" id="FWFG01000038">
    <property type="protein sequence ID" value="SLM89845.1"/>
    <property type="molecule type" value="Genomic_DNA"/>
</dbReference>
<reference evidence="8 9" key="1">
    <citation type="submission" date="2017-02" db="EMBL/GenBank/DDBJ databases">
        <authorList>
            <person name="Peterson S.W."/>
        </authorList>
    </citation>
    <scope>NUCLEOTIDE SEQUENCE [LARGE SCALE GENOMIC DNA]</scope>
    <source>
        <strain evidence="8 9">CIP104813</strain>
    </source>
</reference>
<dbReference type="Proteomes" id="UP000195981">
    <property type="component" value="Unassembled WGS sequence"/>
</dbReference>
<accession>A0A1X6WWF4</accession>
<dbReference type="GO" id="GO:0003677">
    <property type="term" value="F:DNA binding"/>
    <property type="evidence" value="ECO:0007669"/>
    <property type="project" value="UniProtKB-KW"/>
</dbReference>
<dbReference type="InterPro" id="IPR036390">
    <property type="entry name" value="WH_DNA-bd_sf"/>
</dbReference>
<evidence type="ECO:0000256" key="2">
    <source>
        <dbReference type="ARBA" id="ARBA00022898"/>
    </source>
</evidence>
<evidence type="ECO:0000256" key="5">
    <source>
        <dbReference type="ARBA" id="ARBA00023163"/>
    </source>
</evidence>
<keyword evidence="2" id="KW-0663">Pyridoxal phosphate</keyword>
<keyword evidence="3" id="KW-0805">Transcription regulation</keyword>
<dbReference type="PANTHER" id="PTHR46577">
    <property type="entry name" value="HTH-TYPE TRANSCRIPTIONAL REGULATORY PROTEIN GABR"/>
    <property type="match status" value="1"/>
</dbReference>
<feature type="domain" description="HTH gntR-type" evidence="7">
    <location>
        <begin position="20"/>
        <end position="88"/>
    </location>
</feature>
<dbReference type="CDD" id="cd07377">
    <property type="entry name" value="WHTH_GntR"/>
    <property type="match status" value="1"/>
</dbReference>
<gene>
    <name evidence="8" type="ORF">FM110_04235</name>
</gene>
<dbReference type="Gene3D" id="3.40.640.10">
    <property type="entry name" value="Type I PLP-dependent aspartate aminotransferase-like (Major domain)"/>
    <property type="match status" value="1"/>
</dbReference>
<dbReference type="GO" id="GO:0030170">
    <property type="term" value="F:pyridoxal phosphate binding"/>
    <property type="evidence" value="ECO:0007669"/>
    <property type="project" value="InterPro"/>
</dbReference>
<name>A0A1X6WWF4_9MICO</name>
<dbReference type="InterPro" id="IPR015424">
    <property type="entry name" value="PyrdxlP-dep_Trfase"/>
</dbReference>
<proteinExistence type="inferred from homology"/>
<dbReference type="InterPro" id="IPR000524">
    <property type="entry name" value="Tscrpt_reg_HTH_GntR"/>
</dbReference>
<evidence type="ECO:0000256" key="3">
    <source>
        <dbReference type="ARBA" id="ARBA00023015"/>
    </source>
</evidence>
<dbReference type="Pfam" id="PF00155">
    <property type="entry name" value="Aminotran_1_2"/>
    <property type="match status" value="1"/>
</dbReference>
<dbReference type="GO" id="GO:0003700">
    <property type="term" value="F:DNA-binding transcription factor activity"/>
    <property type="evidence" value="ECO:0007669"/>
    <property type="project" value="InterPro"/>
</dbReference>
<sequence length="469" mass="49457">MPRSARPVHLPLDPTTGPEGSVPERLAAQIRALVAEGTLRPGDPLPSSRALAERLGVSRGSVVGAYLQLSAEGYLAAVRGSGTVVDPALALLPRHPRAGAPVASPTSDLSRAAPAPIDLRPGASRGLISLTSPAWRRAWRDAAASAHGVRAEPLGSRALREVLAERLRRVRAVRASAEHVAVTAGTRDGLMLLLTALQQRHGRPLTVGFESPGYPSLRRIPHVRGDRVVDVPVDGQGLDPERLPRGLDVLVVTPSHQHPLGGSLPVGRRLAILERARAEGFVVVEDEHTAEWRWEGAPLPALAGLDDPADPCTVLLGSLSSLADPGIVAGHLLAPAWLLESLASVRRAVGTPLGAVPQAAMAAFVGYGALDRQLQSARPGHRRRLQLLRDRLSEVPGLSVQDVPGGLAAIMLADAPVGPLLERAARAGVRVESLDRYWADRAPRPGIVVGFGVPDDDLDEGLRRLVAAL</sequence>
<evidence type="ECO:0000259" key="7">
    <source>
        <dbReference type="PROSITE" id="PS50949"/>
    </source>
</evidence>
<dbReference type="OrthoDB" id="4307011at2"/>
<dbReference type="Gene3D" id="1.10.10.10">
    <property type="entry name" value="Winged helix-like DNA-binding domain superfamily/Winged helix DNA-binding domain"/>
    <property type="match status" value="1"/>
</dbReference>
<evidence type="ECO:0000256" key="1">
    <source>
        <dbReference type="ARBA" id="ARBA00005384"/>
    </source>
</evidence>